<name>A0AAV6VPQ7_9ARAC</name>
<reference evidence="1 2" key="1">
    <citation type="journal article" date="2022" name="Nat. Ecol. Evol.">
        <title>A masculinizing supergene underlies an exaggerated male reproductive morph in a spider.</title>
        <authorList>
            <person name="Hendrickx F."/>
            <person name="De Corte Z."/>
            <person name="Sonet G."/>
            <person name="Van Belleghem S.M."/>
            <person name="Kostlbacher S."/>
            <person name="Vangestel C."/>
        </authorList>
    </citation>
    <scope>NUCLEOTIDE SEQUENCE [LARGE SCALE GENOMIC DNA]</scope>
    <source>
        <strain evidence="1">W744_W776</strain>
    </source>
</reference>
<organism evidence="1 2">
    <name type="scientific">Oedothorax gibbosus</name>
    <dbReference type="NCBI Taxonomy" id="931172"/>
    <lineage>
        <taxon>Eukaryota</taxon>
        <taxon>Metazoa</taxon>
        <taxon>Ecdysozoa</taxon>
        <taxon>Arthropoda</taxon>
        <taxon>Chelicerata</taxon>
        <taxon>Arachnida</taxon>
        <taxon>Araneae</taxon>
        <taxon>Araneomorphae</taxon>
        <taxon>Entelegynae</taxon>
        <taxon>Araneoidea</taxon>
        <taxon>Linyphiidae</taxon>
        <taxon>Erigoninae</taxon>
        <taxon>Oedothorax</taxon>
    </lineage>
</organism>
<keyword evidence="2" id="KW-1185">Reference proteome</keyword>
<dbReference type="Proteomes" id="UP000827092">
    <property type="component" value="Unassembled WGS sequence"/>
</dbReference>
<dbReference type="AlphaFoldDB" id="A0AAV6VPQ7"/>
<accession>A0AAV6VPQ7</accession>
<proteinExistence type="predicted"/>
<protein>
    <submittedName>
        <fullName evidence="1">Uncharacterized protein</fullName>
    </submittedName>
</protein>
<comment type="caution">
    <text evidence="1">The sequence shown here is derived from an EMBL/GenBank/DDBJ whole genome shotgun (WGS) entry which is preliminary data.</text>
</comment>
<gene>
    <name evidence="1" type="ORF">JTE90_026512</name>
</gene>
<evidence type="ECO:0000313" key="1">
    <source>
        <dbReference type="EMBL" id="KAG8198615.1"/>
    </source>
</evidence>
<sequence>MNNVKLTISLDRLKPAPDCCGFQGTASSYIIPECDGSCGNIDHAYKQSFQFASSIPAPIRTCSRRRVKFNPFFLSLLPSGTWSTVAVAYQQRYKVISRH</sequence>
<dbReference type="EMBL" id="JAFNEN010000038">
    <property type="protein sequence ID" value="KAG8198615.1"/>
    <property type="molecule type" value="Genomic_DNA"/>
</dbReference>
<evidence type="ECO:0000313" key="2">
    <source>
        <dbReference type="Proteomes" id="UP000827092"/>
    </source>
</evidence>